<gene>
    <name evidence="2" type="ordered locus">Mcup_1420</name>
</gene>
<dbReference type="EMBL" id="CP002656">
    <property type="protein sequence ID" value="AEB95523.1"/>
    <property type="molecule type" value="Genomic_DNA"/>
</dbReference>
<proteinExistence type="predicted"/>
<dbReference type="PATRIC" id="fig|1006006.8.peg.1414"/>
<dbReference type="HOGENOM" id="CLU_2056161_0_0_2"/>
<dbReference type="KEGG" id="mcn:Mcup_1420"/>
<evidence type="ECO:0000313" key="2">
    <source>
        <dbReference type="EMBL" id="AEB95523.1"/>
    </source>
</evidence>
<reference evidence="2 3" key="1">
    <citation type="journal article" date="2011" name="J. Bacteriol.">
        <title>Complete genome sequence of Metallosphaera cuprina, a metal sulfide-oxidizing archaeon from a hot spring.</title>
        <authorList>
            <person name="Liu L.J."/>
            <person name="You X.Y."/>
            <person name="Zheng H."/>
            <person name="Wang S."/>
            <person name="Jiang C.Y."/>
            <person name="Liu S.J."/>
        </authorList>
    </citation>
    <scope>NUCLEOTIDE SEQUENCE [LARGE SCALE GENOMIC DNA]</scope>
    <source>
        <strain evidence="2 3">Ar-4</strain>
    </source>
</reference>
<accession>F4FYM5</accession>
<evidence type="ECO:0000259" key="1">
    <source>
        <dbReference type="Pfam" id="PF20586"/>
    </source>
</evidence>
<dbReference type="Pfam" id="PF20586">
    <property type="entry name" value="DUF6788"/>
    <property type="match status" value="1"/>
</dbReference>
<dbReference type="InterPro" id="IPR046738">
    <property type="entry name" value="DUF6788"/>
</dbReference>
<protein>
    <recommendedName>
        <fullName evidence="1">DUF6788 domain-containing protein</fullName>
    </recommendedName>
</protein>
<evidence type="ECO:0000313" key="3">
    <source>
        <dbReference type="Proteomes" id="UP000007812"/>
    </source>
</evidence>
<dbReference type="AlphaFoldDB" id="F4FYM5"/>
<dbReference type="OrthoDB" id="37060at2157"/>
<feature type="domain" description="DUF6788" evidence="1">
    <location>
        <begin position="19"/>
        <end position="74"/>
    </location>
</feature>
<dbReference type="Proteomes" id="UP000007812">
    <property type="component" value="Chromosome"/>
</dbReference>
<dbReference type="GeneID" id="10493609"/>
<organism evidence="2 3">
    <name type="scientific">Metallosphaera cuprina (strain Ar-4)</name>
    <dbReference type="NCBI Taxonomy" id="1006006"/>
    <lineage>
        <taxon>Archaea</taxon>
        <taxon>Thermoproteota</taxon>
        <taxon>Thermoprotei</taxon>
        <taxon>Sulfolobales</taxon>
        <taxon>Sulfolobaceae</taxon>
        <taxon>Metallosphaera</taxon>
    </lineage>
</organism>
<name>F4FYM5_METCR</name>
<dbReference type="eggNOG" id="arCOG07173">
    <property type="taxonomic scope" value="Archaea"/>
</dbReference>
<sequence>MSTTRDLWKRVKDVEDRLSEIEERRNILEKELESLPSGHVESKTINGKKYYYLRYWEEGKLKSKYLGKEVEKIKKQVEKALEIKRQLSIIKDEERRLRKTLERISLALQD</sequence>
<keyword evidence="3" id="KW-1185">Reference proteome</keyword>
<dbReference type="RefSeq" id="WP_013738021.1">
    <property type="nucleotide sequence ID" value="NC_015435.1"/>
</dbReference>